<keyword evidence="1" id="KW-0812">Transmembrane</keyword>
<keyword evidence="1" id="KW-1133">Transmembrane helix</keyword>
<comment type="caution">
    <text evidence="2">The sequence shown here is derived from an EMBL/GenBank/DDBJ whole genome shotgun (WGS) entry which is preliminary data.</text>
</comment>
<evidence type="ECO:0000256" key="1">
    <source>
        <dbReference type="SAM" id="Phobius"/>
    </source>
</evidence>
<keyword evidence="1" id="KW-0472">Membrane</keyword>
<evidence type="ECO:0000313" key="3">
    <source>
        <dbReference type="Proteomes" id="UP001589654"/>
    </source>
</evidence>
<dbReference type="EMBL" id="JBHMEW010000007">
    <property type="protein sequence ID" value="MFB9210338.1"/>
    <property type="molecule type" value="Genomic_DNA"/>
</dbReference>
<feature type="transmembrane region" description="Helical" evidence="1">
    <location>
        <begin position="12"/>
        <end position="35"/>
    </location>
</feature>
<name>A0ABV5J0J3_9BACT</name>
<reference evidence="2 3" key="1">
    <citation type="submission" date="2024-09" db="EMBL/GenBank/DDBJ databases">
        <authorList>
            <person name="Sun Q."/>
            <person name="Mori K."/>
        </authorList>
    </citation>
    <scope>NUCLEOTIDE SEQUENCE [LARGE SCALE GENOMIC DNA]</scope>
    <source>
        <strain evidence="2 3">CECT 7682</strain>
    </source>
</reference>
<organism evidence="2 3">
    <name type="scientific">Echinicola jeungdonensis</name>
    <dbReference type="NCBI Taxonomy" id="709343"/>
    <lineage>
        <taxon>Bacteria</taxon>
        <taxon>Pseudomonadati</taxon>
        <taxon>Bacteroidota</taxon>
        <taxon>Cytophagia</taxon>
        <taxon>Cytophagales</taxon>
        <taxon>Cyclobacteriaceae</taxon>
        <taxon>Echinicola</taxon>
    </lineage>
</organism>
<accession>A0ABV5J0J3</accession>
<protein>
    <submittedName>
        <fullName evidence="2">Cbb3-type cytochrome c oxidase subunit 3</fullName>
    </submittedName>
</protein>
<proteinExistence type="predicted"/>
<keyword evidence="3" id="KW-1185">Reference proteome</keyword>
<gene>
    <name evidence="2" type="ORF">ACFFUR_00840</name>
</gene>
<evidence type="ECO:0000313" key="2">
    <source>
        <dbReference type="EMBL" id="MFB9210338.1"/>
    </source>
</evidence>
<dbReference type="Proteomes" id="UP001589654">
    <property type="component" value="Unassembled WGS sequence"/>
</dbReference>
<sequence>MKKEILIAIENVEIYPVISLLIFVLFFIGMAWWVLKADRNYVDHMKSLPVHDGNPKNDNTYEKE</sequence>
<dbReference type="RefSeq" id="WP_290246203.1">
    <property type="nucleotide sequence ID" value="NZ_JAUFQT010000001.1"/>
</dbReference>